<organism evidence="3 5">
    <name type="scientific">Rhodococcus opacus</name>
    <name type="common">Nocardia opaca</name>
    <dbReference type="NCBI Taxonomy" id="37919"/>
    <lineage>
        <taxon>Bacteria</taxon>
        <taxon>Bacillati</taxon>
        <taxon>Actinomycetota</taxon>
        <taxon>Actinomycetes</taxon>
        <taxon>Mycobacteriales</taxon>
        <taxon>Nocardiaceae</taxon>
        <taxon>Rhodococcus</taxon>
    </lineage>
</organism>
<keyword evidence="4" id="KW-1185">Reference proteome</keyword>
<dbReference type="Proteomes" id="UP001231166">
    <property type="component" value="Plasmid pRho-VOC14-C342"/>
</dbReference>
<dbReference type="InterPro" id="IPR011051">
    <property type="entry name" value="RmlC_Cupin_sf"/>
</dbReference>
<sequence length="183" mass="19858">MTQPEIRRIVTGHLPNGDATILFDGIAKEVLEVPGWTGSWVTELWATDECPVDLDSSEDRARPMRHDPTPQGTLFRIVEVPPENGLTIDTDAAFAGVGSTNRPDESYTSKHPSMHRTDSVDFLVVISGEMTMLMEDGTEARLRPGDCVIQQGTAHAWVNRGTEPCVLAAVLVDARPPAVLGNA</sequence>
<reference evidence="2" key="1">
    <citation type="submission" date="2022-12" db="EMBL/GenBank/DDBJ databases">
        <authorList>
            <person name="Krivoruchko A.V."/>
            <person name="Elkin A."/>
        </authorList>
    </citation>
    <scope>NUCLEOTIDE SEQUENCE</scope>
    <source>
        <strain evidence="2">IEGM 249</strain>
    </source>
</reference>
<dbReference type="InterPro" id="IPR014710">
    <property type="entry name" value="RmlC-like_jellyroll"/>
</dbReference>
<evidence type="ECO:0000259" key="1">
    <source>
        <dbReference type="Pfam" id="PF07883"/>
    </source>
</evidence>
<evidence type="ECO:0000313" key="3">
    <source>
        <dbReference type="EMBL" id="WLF51386.1"/>
    </source>
</evidence>
<gene>
    <name evidence="2" type="ORF">O4328_28690</name>
    <name evidence="3" type="ORF">Q5707_37570</name>
</gene>
<name>A0AAX3YQL9_RHOOP</name>
<dbReference type="Gene3D" id="2.60.120.10">
    <property type="entry name" value="Jelly Rolls"/>
    <property type="match status" value="1"/>
</dbReference>
<dbReference type="CDD" id="cd02231">
    <property type="entry name" value="cupin_BLL6423-like"/>
    <property type="match status" value="1"/>
</dbReference>
<dbReference type="PANTHER" id="PTHR36156">
    <property type="entry name" value="SLR2101 PROTEIN"/>
    <property type="match status" value="1"/>
</dbReference>
<dbReference type="AlphaFoldDB" id="A0AAX3YQL9"/>
<evidence type="ECO:0000313" key="4">
    <source>
        <dbReference type="Proteomes" id="UP001066327"/>
    </source>
</evidence>
<dbReference type="Pfam" id="PF07883">
    <property type="entry name" value="Cupin_2"/>
    <property type="match status" value="1"/>
</dbReference>
<protein>
    <submittedName>
        <fullName evidence="3">Cupin domain-containing protein</fullName>
    </submittedName>
</protein>
<dbReference type="Proteomes" id="UP001066327">
    <property type="component" value="Unassembled WGS sequence"/>
</dbReference>
<dbReference type="SUPFAM" id="SSF51182">
    <property type="entry name" value="RmlC-like cupins"/>
    <property type="match status" value="1"/>
</dbReference>
<feature type="domain" description="Cupin type-2" evidence="1">
    <location>
        <begin position="114"/>
        <end position="169"/>
    </location>
</feature>
<dbReference type="EMBL" id="JAPWIS010000017">
    <property type="protein sequence ID" value="MCZ4587618.1"/>
    <property type="molecule type" value="Genomic_DNA"/>
</dbReference>
<dbReference type="PANTHER" id="PTHR36156:SF2">
    <property type="entry name" value="CUPIN TYPE-2 DOMAIN-CONTAINING PROTEIN"/>
    <property type="match status" value="1"/>
</dbReference>
<evidence type="ECO:0000313" key="2">
    <source>
        <dbReference type="EMBL" id="MCZ4587618.1"/>
    </source>
</evidence>
<dbReference type="InterPro" id="IPR013096">
    <property type="entry name" value="Cupin_2"/>
</dbReference>
<dbReference type="RefSeq" id="WP_269591970.1">
    <property type="nucleotide sequence ID" value="NZ_CP130954.1"/>
</dbReference>
<accession>A0AAX3YQL9</accession>
<dbReference type="InterPro" id="IPR047142">
    <property type="entry name" value="OryJ/VirC-like"/>
</dbReference>
<keyword evidence="3" id="KW-0614">Plasmid</keyword>
<evidence type="ECO:0000313" key="5">
    <source>
        <dbReference type="Proteomes" id="UP001231166"/>
    </source>
</evidence>
<reference evidence="3" key="2">
    <citation type="submission" date="2023-07" db="EMBL/GenBank/DDBJ databases">
        <title>Genomic analysis of Rhodococcus opacus VOC-14 with glycol ethers degradation activity.</title>
        <authorList>
            <person name="Narkevich D.A."/>
            <person name="Hlushen A.M."/>
            <person name="Akhremchuk A.E."/>
            <person name="Sikolenko M.A."/>
            <person name="Valentovich L.N."/>
        </authorList>
    </citation>
    <scope>NUCLEOTIDE SEQUENCE</scope>
    <source>
        <strain evidence="3">VOC-14</strain>
        <plasmid evidence="3">pRho-VOC14-C342</plasmid>
    </source>
</reference>
<dbReference type="EMBL" id="CP130954">
    <property type="protein sequence ID" value="WLF51386.1"/>
    <property type="molecule type" value="Genomic_DNA"/>
</dbReference>
<geneLocation type="plasmid" evidence="3 5">
    <name>pRho-VOC14-C342</name>
</geneLocation>
<proteinExistence type="predicted"/>